<feature type="compositionally biased region" description="Low complexity" evidence="4">
    <location>
        <begin position="136"/>
        <end position="149"/>
    </location>
</feature>
<evidence type="ECO:0000256" key="3">
    <source>
        <dbReference type="RuleBase" id="RU367162"/>
    </source>
</evidence>
<evidence type="ECO:0000313" key="5">
    <source>
        <dbReference type="EMBL" id="KJR83899.1"/>
    </source>
</evidence>
<comment type="similarity">
    <text evidence="2 3">Belongs to the YPI1 family.</text>
</comment>
<dbReference type="EMBL" id="AXCR01000008">
    <property type="protein sequence ID" value="KJR83899.1"/>
    <property type="molecule type" value="Genomic_DNA"/>
</dbReference>
<evidence type="ECO:0000256" key="2">
    <source>
        <dbReference type="ARBA" id="ARBA00005605"/>
    </source>
</evidence>
<evidence type="ECO:0000256" key="4">
    <source>
        <dbReference type="SAM" id="MobiDB-lite"/>
    </source>
</evidence>
<feature type="compositionally biased region" description="Polar residues" evidence="4">
    <location>
        <begin position="58"/>
        <end position="69"/>
    </location>
</feature>
<dbReference type="GO" id="GO:0008157">
    <property type="term" value="F:protein phosphatase 1 binding"/>
    <property type="evidence" value="ECO:0007669"/>
    <property type="project" value="TreeGrafter"/>
</dbReference>
<accession>A0A0F2M467</accession>
<dbReference type="KEGG" id="ssck:SPSK_00322"/>
<organism evidence="5 6">
    <name type="scientific">Sporothrix schenckii 1099-18</name>
    <dbReference type="NCBI Taxonomy" id="1397361"/>
    <lineage>
        <taxon>Eukaryota</taxon>
        <taxon>Fungi</taxon>
        <taxon>Dikarya</taxon>
        <taxon>Ascomycota</taxon>
        <taxon>Pezizomycotina</taxon>
        <taxon>Sordariomycetes</taxon>
        <taxon>Sordariomycetidae</taxon>
        <taxon>Ophiostomatales</taxon>
        <taxon>Ophiostomataceae</taxon>
        <taxon>Sporothrix</taxon>
    </lineage>
</organism>
<dbReference type="GeneID" id="27662573"/>
<sequence length="214" mass="22991">MTPIAPRQLLSCQPQTGASGSQTITTIRGPPRGPDVSFDTNQQQQQQQQSSPAILRLQGTSSRDSQNVQWAEGVVDNEGMNRKKSKVCCIYHRPRAVDESSDDSSSSSESDSSSSSDDDSDNGLSARSDADQAFRGLAGVAGNNNGLTGHNRHLPDRPDNVQRAYSTSGDEADSRNFRVRRGNGNGGKGKGKRKPSPNAYEKIPPYRKPSTTGV</sequence>
<comment type="function">
    <text evidence="1 3">Regulator of type 1 phosphatases which maintains protein phosphatase activity under strict control.</text>
</comment>
<reference evidence="5 6" key="2">
    <citation type="journal article" date="2015" name="Eukaryot. Cell">
        <title>Asexual propagation of a virulent clone complex in a human and feline outbreak of sporotrichosis.</title>
        <authorList>
            <person name="Teixeira Mde M."/>
            <person name="Rodrigues A.M."/>
            <person name="Tsui C.K."/>
            <person name="de Almeida L.G."/>
            <person name="Van Diepeningen A.D."/>
            <person name="van den Ende B.G."/>
            <person name="Fernandes G.F."/>
            <person name="Kano R."/>
            <person name="Hamelin R.C."/>
            <person name="Lopes-Bezerra L.M."/>
            <person name="Vasconcelos A.T."/>
            <person name="de Hoog S."/>
            <person name="de Camargo Z.P."/>
            <person name="Felipe M.S."/>
        </authorList>
    </citation>
    <scope>NUCLEOTIDE SEQUENCE [LARGE SCALE GENOMIC DNA]</scope>
    <source>
        <strain evidence="5 6">1099-18</strain>
    </source>
</reference>
<feature type="compositionally biased region" description="Polar residues" evidence="4">
    <location>
        <begin position="10"/>
        <end position="26"/>
    </location>
</feature>
<reference evidence="5 6" key="1">
    <citation type="journal article" date="2014" name="BMC Genomics">
        <title>Comparative genomics of the major fungal agents of human and animal Sporotrichosis: Sporothrix schenckii and Sporothrix brasiliensis.</title>
        <authorList>
            <person name="Teixeira M.M."/>
            <person name="de Almeida L.G."/>
            <person name="Kubitschek-Barreira P."/>
            <person name="Alves F.L."/>
            <person name="Kioshima E.S."/>
            <person name="Abadio A.K."/>
            <person name="Fernandes L."/>
            <person name="Derengowski L.S."/>
            <person name="Ferreira K.S."/>
            <person name="Souza R.C."/>
            <person name="Ruiz J.C."/>
            <person name="de Andrade N.C."/>
            <person name="Paes H.C."/>
            <person name="Nicola A.M."/>
            <person name="Albuquerque P."/>
            <person name="Gerber A.L."/>
            <person name="Martins V.P."/>
            <person name="Peconick L.D."/>
            <person name="Neto A.V."/>
            <person name="Chaucanez C.B."/>
            <person name="Silva P.A."/>
            <person name="Cunha O.L."/>
            <person name="de Oliveira F.F."/>
            <person name="dos Santos T.C."/>
            <person name="Barros A.L."/>
            <person name="Soares M.A."/>
            <person name="de Oliveira L.M."/>
            <person name="Marini M.M."/>
            <person name="Villalobos-Duno H."/>
            <person name="Cunha M.M."/>
            <person name="de Hoog S."/>
            <person name="da Silveira J.F."/>
            <person name="Henrissat B."/>
            <person name="Nino-Vega G.A."/>
            <person name="Cisalpino P.S."/>
            <person name="Mora-Montes H.M."/>
            <person name="Almeida S.R."/>
            <person name="Stajich J.E."/>
            <person name="Lopes-Bezerra L.M."/>
            <person name="Vasconcelos A.T."/>
            <person name="Felipe M.S."/>
        </authorList>
    </citation>
    <scope>NUCLEOTIDE SEQUENCE [LARGE SCALE GENOMIC DNA]</scope>
    <source>
        <strain evidence="5 6">1099-18</strain>
    </source>
</reference>
<dbReference type="OrthoDB" id="307488at2759"/>
<name>A0A0F2M467_SPOSC</name>
<proteinExistence type="inferred from homology"/>
<dbReference type="PANTHER" id="PTHR20835">
    <property type="entry name" value="E3 UBIQUITIN-PROTEIN LIGASE PPP1R11-RELATED"/>
    <property type="match status" value="1"/>
</dbReference>
<protein>
    <recommendedName>
        <fullName evidence="3">Type 1 phosphatases regulator</fullName>
    </recommendedName>
</protein>
<dbReference type="RefSeq" id="XP_016586575.1">
    <property type="nucleotide sequence ID" value="XM_016727296.1"/>
</dbReference>
<evidence type="ECO:0000256" key="1">
    <source>
        <dbReference type="ARBA" id="ARBA00003401"/>
    </source>
</evidence>
<dbReference type="InterPro" id="IPR011107">
    <property type="entry name" value="PPI_Ypi1"/>
</dbReference>
<dbReference type="AlphaFoldDB" id="A0A0F2M467"/>
<gene>
    <name evidence="5" type="ORF">SPSK_00322</name>
</gene>
<dbReference type="Pfam" id="PF07491">
    <property type="entry name" value="PPI_Ypi1"/>
    <property type="match status" value="1"/>
</dbReference>
<comment type="caution">
    <text evidence="5">The sequence shown here is derived from an EMBL/GenBank/DDBJ whole genome shotgun (WGS) entry which is preliminary data.</text>
</comment>
<feature type="compositionally biased region" description="Low complexity" evidence="4">
    <location>
        <begin position="103"/>
        <end position="115"/>
    </location>
</feature>
<feature type="region of interest" description="Disordered" evidence="4">
    <location>
        <begin position="1"/>
        <end position="214"/>
    </location>
</feature>
<dbReference type="VEuPathDB" id="FungiDB:SPSK_00322"/>
<dbReference type="Proteomes" id="UP000033710">
    <property type="component" value="Unassembled WGS sequence"/>
</dbReference>
<dbReference type="PANTHER" id="PTHR20835:SF0">
    <property type="entry name" value="E3 UBIQUITIN-PROTEIN LIGASE PPP1R11"/>
    <property type="match status" value="1"/>
</dbReference>
<evidence type="ECO:0000313" key="6">
    <source>
        <dbReference type="Proteomes" id="UP000033710"/>
    </source>
</evidence>
<dbReference type="GO" id="GO:0005634">
    <property type="term" value="C:nucleus"/>
    <property type="evidence" value="ECO:0007669"/>
    <property type="project" value="UniProtKB-SubCell"/>
</dbReference>
<comment type="subcellular location">
    <subcellularLocation>
        <location evidence="3">Nucleus</location>
    </subcellularLocation>
</comment>
<keyword evidence="3" id="KW-0539">Nucleus</keyword>
<dbReference type="GO" id="GO:0004865">
    <property type="term" value="F:protein serine/threonine phosphatase inhibitor activity"/>
    <property type="evidence" value="ECO:0007669"/>
    <property type="project" value="UniProtKB-UniRule"/>
</dbReference>